<dbReference type="SUPFAM" id="SSF50249">
    <property type="entry name" value="Nucleic acid-binding proteins"/>
    <property type="match status" value="1"/>
</dbReference>
<sequence>MAAPRLGTWAGPVPVPDRDSAFYWTGLQERRMLVLGCNRCSYLIYPPVAGCPRCSATELGQRELAGTGTVYSYTVVNREFAPGIKPPFVVAIVQMDEQADLRMMSNLVDVKIGDVHIGQRVRVVFQQITSDVTLAFFTPEES</sequence>
<proteinExistence type="predicted"/>
<dbReference type="Gene3D" id="6.10.30.10">
    <property type="match status" value="1"/>
</dbReference>
<evidence type="ECO:0000259" key="1">
    <source>
        <dbReference type="Pfam" id="PF01796"/>
    </source>
</evidence>
<accession>A0A0V9UD81</accession>
<dbReference type="PANTHER" id="PTHR34075">
    <property type="entry name" value="BLR3430 PROTEIN"/>
    <property type="match status" value="1"/>
</dbReference>
<feature type="domain" description="ChsH2 C-terminal OB-fold" evidence="1">
    <location>
        <begin position="62"/>
        <end position="126"/>
    </location>
</feature>
<name>A0A0V9UD81_9NOCA</name>
<dbReference type="PATRIC" id="fig|1441730.3.peg.5421"/>
<dbReference type="InterPro" id="IPR052513">
    <property type="entry name" value="Thioester_dehydratase-like"/>
</dbReference>
<evidence type="ECO:0000259" key="2">
    <source>
        <dbReference type="Pfam" id="PF12172"/>
    </source>
</evidence>
<evidence type="ECO:0000313" key="3">
    <source>
        <dbReference type="EMBL" id="KSZ56005.1"/>
    </source>
</evidence>
<organism evidence="3 4">
    <name type="scientific">Rhodococcus pyridinivorans KG-16</name>
    <dbReference type="NCBI Taxonomy" id="1441730"/>
    <lineage>
        <taxon>Bacteria</taxon>
        <taxon>Bacillati</taxon>
        <taxon>Actinomycetota</taxon>
        <taxon>Actinomycetes</taxon>
        <taxon>Mycobacteriales</taxon>
        <taxon>Nocardiaceae</taxon>
        <taxon>Rhodococcus</taxon>
    </lineage>
</organism>
<protein>
    <recommendedName>
        <fullName evidence="5">DNA-binding protein</fullName>
    </recommendedName>
</protein>
<dbReference type="AlphaFoldDB" id="A0A0V9UD81"/>
<gene>
    <name evidence="3" type="ORF">Z045_25670</name>
</gene>
<dbReference type="Pfam" id="PF12172">
    <property type="entry name" value="zf-ChsH2"/>
    <property type="match status" value="1"/>
</dbReference>
<evidence type="ECO:0008006" key="5">
    <source>
        <dbReference type="Google" id="ProtNLM"/>
    </source>
</evidence>
<dbReference type="Proteomes" id="UP000053060">
    <property type="component" value="Unassembled WGS sequence"/>
</dbReference>
<comment type="caution">
    <text evidence="3">The sequence shown here is derived from an EMBL/GenBank/DDBJ whole genome shotgun (WGS) entry which is preliminary data.</text>
</comment>
<dbReference type="Pfam" id="PF01796">
    <property type="entry name" value="OB_ChsH2_C"/>
    <property type="match status" value="1"/>
</dbReference>
<dbReference type="EMBL" id="AZXY01000029">
    <property type="protein sequence ID" value="KSZ56005.1"/>
    <property type="molecule type" value="Genomic_DNA"/>
</dbReference>
<dbReference type="InterPro" id="IPR002878">
    <property type="entry name" value="ChsH2_C"/>
</dbReference>
<dbReference type="InterPro" id="IPR012340">
    <property type="entry name" value="NA-bd_OB-fold"/>
</dbReference>
<reference evidence="4" key="1">
    <citation type="submission" date="2015-01" db="EMBL/GenBank/DDBJ databases">
        <title>Draft genome sequence of Rhodococcus pyridinivorans strain KG-16, a hydrocarbon-degrading bacterium.</title>
        <authorList>
            <person name="Aggarwal R.K."/>
            <person name="Dawar C."/>
        </authorList>
    </citation>
    <scope>NUCLEOTIDE SEQUENCE [LARGE SCALE GENOMIC DNA]</scope>
    <source>
        <strain evidence="4">KG-16</strain>
    </source>
</reference>
<feature type="domain" description="ChsH2 rubredoxin-like zinc ribbon" evidence="2">
    <location>
        <begin position="24"/>
        <end position="59"/>
    </location>
</feature>
<dbReference type="InterPro" id="IPR022002">
    <property type="entry name" value="ChsH2_Znr"/>
</dbReference>
<evidence type="ECO:0000313" key="4">
    <source>
        <dbReference type="Proteomes" id="UP000053060"/>
    </source>
</evidence>
<reference evidence="3 4" key="2">
    <citation type="journal article" date="2016" name="Genome Announc.">
        <title>Draft Genome Sequence of a Versatile Hydrocarbon-Degrading Bacterium, Rhodococcus pyridinivorans Strain KG-16, Collected from Oil Fields in India.</title>
        <authorList>
            <person name="Aggarwal R.K."/>
            <person name="Dawar C."/>
            <person name="Phanindranath R."/>
            <person name="Mutnuri L."/>
            <person name="Dayal A.M."/>
        </authorList>
    </citation>
    <scope>NUCLEOTIDE SEQUENCE [LARGE SCALE GENOMIC DNA]</scope>
    <source>
        <strain evidence="3 4">KG-16</strain>
    </source>
</reference>
<dbReference type="PANTHER" id="PTHR34075:SF5">
    <property type="entry name" value="BLR3430 PROTEIN"/>
    <property type="match status" value="1"/>
</dbReference>